<gene>
    <name evidence="4" type="ORF">DM860_007285</name>
</gene>
<name>A0A328E700_9ASTE</name>
<dbReference type="PROSITE" id="PS50202">
    <property type="entry name" value="MSP"/>
    <property type="match status" value="1"/>
</dbReference>
<accession>A0A328E700</accession>
<evidence type="ECO:0000259" key="3">
    <source>
        <dbReference type="PROSITE" id="PS50202"/>
    </source>
</evidence>
<dbReference type="Proteomes" id="UP000249390">
    <property type="component" value="Unassembled WGS sequence"/>
</dbReference>
<dbReference type="PIRSF" id="PIRSF019693">
    <property type="entry name" value="VAMP-associated"/>
    <property type="match status" value="1"/>
</dbReference>
<dbReference type="GO" id="GO:0061817">
    <property type="term" value="P:endoplasmic reticulum-plasma membrane tethering"/>
    <property type="evidence" value="ECO:0007669"/>
    <property type="project" value="TreeGrafter"/>
</dbReference>
<dbReference type="GO" id="GO:0005789">
    <property type="term" value="C:endoplasmic reticulum membrane"/>
    <property type="evidence" value="ECO:0007669"/>
    <property type="project" value="InterPro"/>
</dbReference>
<feature type="coiled-coil region" evidence="2">
    <location>
        <begin position="199"/>
        <end position="240"/>
    </location>
</feature>
<comment type="caution">
    <text evidence="4">The sequence shown here is derived from an EMBL/GenBank/DDBJ whole genome shotgun (WGS) entry which is preliminary data.</text>
</comment>
<dbReference type="InterPro" id="IPR013783">
    <property type="entry name" value="Ig-like_fold"/>
</dbReference>
<dbReference type="GO" id="GO:0090158">
    <property type="term" value="P:endoplasmic reticulum membrane organization"/>
    <property type="evidence" value="ECO:0007669"/>
    <property type="project" value="TreeGrafter"/>
</dbReference>
<dbReference type="InterPro" id="IPR008962">
    <property type="entry name" value="PapD-like_sf"/>
</dbReference>
<keyword evidence="2" id="KW-0175">Coiled coil</keyword>
<feature type="domain" description="MSP" evidence="3">
    <location>
        <begin position="5"/>
        <end position="125"/>
    </location>
</feature>
<proteinExistence type="inferred from homology"/>
<evidence type="ECO:0000256" key="2">
    <source>
        <dbReference type="SAM" id="Coils"/>
    </source>
</evidence>
<dbReference type="GO" id="GO:0005886">
    <property type="term" value="C:plasma membrane"/>
    <property type="evidence" value="ECO:0007669"/>
    <property type="project" value="TreeGrafter"/>
</dbReference>
<dbReference type="FunFam" id="2.60.40.10:FF:000813">
    <property type="entry name" value="Vesicle-associated protein 1-1"/>
    <property type="match status" value="1"/>
</dbReference>
<organism evidence="4 5">
    <name type="scientific">Cuscuta australis</name>
    <dbReference type="NCBI Taxonomy" id="267555"/>
    <lineage>
        <taxon>Eukaryota</taxon>
        <taxon>Viridiplantae</taxon>
        <taxon>Streptophyta</taxon>
        <taxon>Embryophyta</taxon>
        <taxon>Tracheophyta</taxon>
        <taxon>Spermatophyta</taxon>
        <taxon>Magnoliopsida</taxon>
        <taxon>eudicotyledons</taxon>
        <taxon>Gunneridae</taxon>
        <taxon>Pentapetalae</taxon>
        <taxon>asterids</taxon>
        <taxon>lamiids</taxon>
        <taxon>Solanales</taxon>
        <taxon>Convolvulaceae</taxon>
        <taxon>Cuscuteae</taxon>
        <taxon>Cuscuta</taxon>
        <taxon>Cuscuta subgen. Grammica</taxon>
        <taxon>Cuscuta sect. Cleistogrammica</taxon>
    </lineage>
</organism>
<dbReference type="PANTHER" id="PTHR10809">
    <property type="entry name" value="VESICLE-ASSOCIATED MEMBRANE PROTEIN-ASSOCIATED PROTEIN"/>
    <property type="match status" value="1"/>
</dbReference>
<evidence type="ECO:0000313" key="5">
    <source>
        <dbReference type="Proteomes" id="UP000249390"/>
    </source>
</evidence>
<evidence type="ECO:0000256" key="1">
    <source>
        <dbReference type="ARBA" id="ARBA00008932"/>
    </source>
</evidence>
<dbReference type="InterPro" id="IPR016763">
    <property type="entry name" value="VAP"/>
</dbReference>
<dbReference type="SUPFAM" id="SSF49354">
    <property type="entry name" value="PapD-like"/>
    <property type="match status" value="1"/>
</dbReference>
<dbReference type="Gene3D" id="2.60.40.10">
    <property type="entry name" value="Immunoglobulins"/>
    <property type="match status" value="1"/>
</dbReference>
<reference evidence="4 5" key="1">
    <citation type="submission" date="2018-06" db="EMBL/GenBank/DDBJ databases">
        <title>The Genome of Cuscuta australis (Dodder) Provides Insight into the Evolution of Plant Parasitism.</title>
        <authorList>
            <person name="Liu H."/>
        </authorList>
    </citation>
    <scope>NUCLEOTIDE SEQUENCE [LARGE SCALE GENOMIC DNA]</scope>
    <source>
        <strain evidence="5">cv. Yunnan</strain>
        <tissue evidence="4">Vines</tissue>
    </source>
</reference>
<dbReference type="EMBL" id="NQVE01000034">
    <property type="protein sequence ID" value="RAL52428.1"/>
    <property type="molecule type" value="Genomic_DNA"/>
</dbReference>
<evidence type="ECO:0000313" key="4">
    <source>
        <dbReference type="EMBL" id="RAL52428.1"/>
    </source>
</evidence>
<dbReference type="PANTHER" id="PTHR10809:SF45">
    <property type="entry name" value="VESICLE-ASSOCIATED PROTEIN 2-2"/>
    <property type="match status" value="1"/>
</dbReference>
<protein>
    <recommendedName>
        <fullName evidence="3">MSP domain-containing protein</fullName>
    </recommendedName>
</protein>
<sequence length="322" mass="35922">MSFDLVDIIPRDVRFTFEPRKQSSCSIRLANKSDKCVAFKVKTTNPKKYSVRPNVGIFSPKASRDFTITMQAQRDPPIDMICKDKFLVQATVVPEETSEDDIISEMFSKDDGKYVQENKLRVVLVSPSSSPVVSPMNEVRSHLPRDVLADDAFDSAKLSTFSELGGSMELKQENGMEFVEKKLLVAKANNNVGEMESFKEKMKSKLHELELQLSAAEATIARLTQERKDITQETEGLRRELAVMTSKKVVRRVQVGFPLAYVVMVAVIGGRWSSNWCETALSESDLHTLSLPNVSRPVHVSSDSGELRGPDVDVDLHHCGGV</sequence>
<comment type="similarity">
    <text evidence="1">Belongs to the VAMP-associated protein (VAP) (TC 9.B.17) family.</text>
</comment>
<dbReference type="AlphaFoldDB" id="A0A328E700"/>
<dbReference type="InterPro" id="IPR000535">
    <property type="entry name" value="MSP_dom"/>
</dbReference>
<keyword evidence="5" id="KW-1185">Reference proteome</keyword>
<dbReference type="Pfam" id="PF00635">
    <property type="entry name" value="Motile_Sperm"/>
    <property type="match status" value="1"/>
</dbReference>